<feature type="repeat" description="Solcar" evidence="10">
    <location>
        <begin position="47"/>
        <end position="136"/>
    </location>
</feature>
<dbReference type="InterPro" id="IPR023395">
    <property type="entry name" value="MCP_dom_sf"/>
</dbReference>
<comment type="subcellular location">
    <subcellularLocation>
        <location evidence="1">Mitochondrion inner membrane</location>
        <topology evidence="1">Multi-pass membrane protein</topology>
    </subcellularLocation>
</comment>
<protein>
    <submittedName>
        <fullName evidence="13">Uncharacterized protein</fullName>
    </submittedName>
</protein>
<dbReference type="GO" id="GO:0005743">
    <property type="term" value="C:mitochondrial inner membrane"/>
    <property type="evidence" value="ECO:0007669"/>
    <property type="project" value="UniProtKB-SubCell"/>
</dbReference>
<reference evidence="13 14" key="1">
    <citation type="submission" date="2023-03" db="EMBL/GenBank/DDBJ databases">
        <title>Genome insight into feeding habits of ladybird beetles.</title>
        <authorList>
            <person name="Li H.-S."/>
            <person name="Huang Y.-H."/>
            <person name="Pang H."/>
        </authorList>
    </citation>
    <scope>NUCLEOTIDE SEQUENCE [LARGE SCALE GENOMIC DNA]</scope>
    <source>
        <strain evidence="13">SYSU_2023b</strain>
        <tissue evidence="13">Whole body</tissue>
    </source>
</reference>
<keyword evidence="8" id="KW-0496">Mitochondrion</keyword>
<keyword evidence="6" id="KW-0999">Mitochondrion inner membrane</keyword>
<dbReference type="Proteomes" id="UP001431783">
    <property type="component" value="Unassembled WGS sequence"/>
</dbReference>
<evidence type="ECO:0000256" key="10">
    <source>
        <dbReference type="PROSITE-ProRule" id="PRU00282"/>
    </source>
</evidence>
<evidence type="ECO:0000256" key="8">
    <source>
        <dbReference type="ARBA" id="ARBA00023128"/>
    </source>
</evidence>
<dbReference type="Gene3D" id="1.50.40.10">
    <property type="entry name" value="Mitochondrial carrier domain"/>
    <property type="match status" value="1"/>
</dbReference>
<keyword evidence="4 10" id="KW-0812">Transmembrane</keyword>
<organism evidence="13 14">
    <name type="scientific">Henosepilachna vigintioctopunctata</name>
    <dbReference type="NCBI Taxonomy" id="420089"/>
    <lineage>
        <taxon>Eukaryota</taxon>
        <taxon>Metazoa</taxon>
        <taxon>Ecdysozoa</taxon>
        <taxon>Arthropoda</taxon>
        <taxon>Hexapoda</taxon>
        <taxon>Insecta</taxon>
        <taxon>Pterygota</taxon>
        <taxon>Neoptera</taxon>
        <taxon>Endopterygota</taxon>
        <taxon>Coleoptera</taxon>
        <taxon>Polyphaga</taxon>
        <taxon>Cucujiformia</taxon>
        <taxon>Coccinelloidea</taxon>
        <taxon>Coccinellidae</taxon>
        <taxon>Epilachninae</taxon>
        <taxon>Epilachnini</taxon>
        <taxon>Henosepilachna</taxon>
    </lineage>
</organism>
<comment type="similarity">
    <text evidence="2 11">Belongs to the mitochondrial carrier (TC 2.A.29) family.</text>
</comment>
<feature type="transmembrane region" description="Helical" evidence="12">
    <location>
        <begin position="251"/>
        <end position="272"/>
    </location>
</feature>
<gene>
    <name evidence="13" type="ORF">WA026_019376</name>
</gene>
<keyword evidence="9 10" id="KW-0472">Membrane</keyword>
<dbReference type="InterPro" id="IPR018108">
    <property type="entry name" value="MCP_transmembrane"/>
</dbReference>
<evidence type="ECO:0000256" key="11">
    <source>
        <dbReference type="RuleBase" id="RU000488"/>
    </source>
</evidence>
<keyword evidence="14" id="KW-1185">Reference proteome</keyword>
<dbReference type="InterPro" id="IPR051508">
    <property type="entry name" value="Mito_Carrier_Antiporter"/>
</dbReference>
<evidence type="ECO:0000256" key="7">
    <source>
        <dbReference type="ARBA" id="ARBA00022989"/>
    </source>
</evidence>
<evidence type="ECO:0000256" key="1">
    <source>
        <dbReference type="ARBA" id="ARBA00004448"/>
    </source>
</evidence>
<dbReference type="EMBL" id="JARQZJ010000043">
    <property type="protein sequence ID" value="KAK9877695.1"/>
    <property type="molecule type" value="Genomic_DNA"/>
</dbReference>
<keyword evidence="3 11" id="KW-0813">Transport</keyword>
<keyword evidence="7 12" id="KW-1133">Transmembrane helix</keyword>
<feature type="repeat" description="Solcar" evidence="10">
    <location>
        <begin position="249"/>
        <end position="340"/>
    </location>
</feature>
<feature type="repeat" description="Solcar" evidence="10">
    <location>
        <begin position="146"/>
        <end position="239"/>
    </location>
</feature>
<evidence type="ECO:0000256" key="2">
    <source>
        <dbReference type="ARBA" id="ARBA00006375"/>
    </source>
</evidence>
<sequence length="355" mass="39850">MVVRGQPFNIKKFLNSRIQFPNNFEQPYSSIRFLGYIISVNEINVKMEFIFGGASSAIAGFITNPLEVIKTRMQIQGELKKRGTHAVYFTNFTQAAVVITKHEGILALQKGLVPTLLFQFTFNGCRLGAYQLLQQNGYTSDANGNISFYKNLVASGLCGAVAIYFNNPLTLIKTHLQTEASKQISLGHQHKHSGTWSAFRTIYKNEGVRGLYRGSHAAVICAIVGSTSQLMSFTYVKQYMNEAKIFQNNPLAAVFTASMIGGVVLCLAMTPFDLILTRLYNQGVDPSGRNMLYRNFSDCVVKIWKSEGFLGFYKGIGPSYIRLGPHTVLSLVIWDKLQDVYTQFEIRRHHYMDLA</sequence>
<dbReference type="Pfam" id="PF00153">
    <property type="entry name" value="Mito_carr"/>
    <property type="match status" value="3"/>
</dbReference>
<evidence type="ECO:0000256" key="9">
    <source>
        <dbReference type="ARBA" id="ARBA00023136"/>
    </source>
</evidence>
<evidence type="ECO:0000256" key="5">
    <source>
        <dbReference type="ARBA" id="ARBA00022737"/>
    </source>
</evidence>
<comment type="caution">
    <text evidence="13">The sequence shown here is derived from an EMBL/GenBank/DDBJ whole genome shotgun (WGS) entry which is preliminary data.</text>
</comment>
<accession>A0AAW1U9X0</accession>
<evidence type="ECO:0000313" key="13">
    <source>
        <dbReference type="EMBL" id="KAK9877695.1"/>
    </source>
</evidence>
<feature type="transmembrane region" description="Helical" evidence="12">
    <location>
        <begin position="210"/>
        <end position="231"/>
    </location>
</feature>
<dbReference type="PROSITE" id="PS50920">
    <property type="entry name" value="SOLCAR"/>
    <property type="match status" value="3"/>
</dbReference>
<keyword evidence="5" id="KW-0677">Repeat</keyword>
<dbReference type="SUPFAM" id="SSF103506">
    <property type="entry name" value="Mitochondrial carrier"/>
    <property type="match status" value="1"/>
</dbReference>
<proteinExistence type="inferred from homology"/>
<evidence type="ECO:0000313" key="14">
    <source>
        <dbReference type="Proteomes" id="UP001431783"/>
    </source>
</evidence>
<name>A0AAW1U9X0_9CUCU</name>
<dbReference type="PANTHER" id="PTHR45928:SF1">
    <property type="entry name" value="RE38146P"/>
    <property type="match status" value="1"/>
</dbReference>
<dbReference type="AlphaFoldDB" id="A0AAW1U9X0"/>
<dbReference type="PANTHER" id="PTHR45928">
    <property type="entry name" value="RE38146P"/>
    <property type="match status" value="1"/>
</dbReference>
<evidence type="ECO:0000256" key="12">
    <source>
        <dbReference type="SAM" id="Phobius"/>
    </source>
</evidence>
<evidence type="ECO:0000256" key="6">
    <source>
        <dbReference type="ARBA" id="ARBA00022792"/>
    </source>
</evidence>
<evidence type="ECO:0000256" key="3">
    <source>
        <dbReference type="ARBA" id="ARBA00022448"/>
    </source>
</evidence>
<evidence type="ECO:0000256" key="4">
    <source>
        <dbReference type="ARBA" id="ARBA00022692"/>
    </source>
</evidence>